<evidence type="ECO:0000313" key="1">
    <source>
        <dbReference type="EMBL" id="KAE9973525.1"/>
    </source>
</evidence>
<evidence type="ECO:0000313" key="2">
    <source>
        <dbReference type="Proteomes" id="UP000447873"/>
    </source>
</evidence>
<sequence>MPGPPDKFVPGIEKIFDFFGPLENRYFQSRLVTPSGNRFSPFLYAWKATVFDFQNLQTD</sequence>
<organism evidence="1 2">
    <name type="scientific">Venturia inaequalis</name>
    <name type="common">Apple scab fungus</name>
    <dbReference type="NCBI Taxonomy" id="5025"/>
    <lineage>
        <taxon>Eukaryota</taxon>
        <taxon>Fungi</taxon>
        <taxon>Dikarya</taxon>
        <taxon>Ascomycota</taxon>
        <taxon>Pezizomycotina</taxon>
        <taxon>Dothideomycetes</taxon>
        <taxon>Pleosporomycetidae</taxon>
        <taxon>Venturiales</taxon>
        <taxon>Venturiaceae</taxon>
        <taxon>Venturia</taxon>
    </lineage>
</organism>
<reference evidence="1 2" key="1">
    <citation type="submission" date="2018-12" db="EMBL/GenBank/DDBJ databases">
        <title>Venturia inaequalis Genome Resource.</title>
        <authorList>
            <person name="Lichtner F.J."/>
        </authorList>
    </citation>
    <scope>NUCLEOTIDE SEQUENCE [LARGE SCALE GENOMIC DNA]</scope>
    <source>
        <strain evidence="1 2">120213</strain>
    </source>
</reference>
<comment type="caution">
    <text evidence="1">The sequence shown here is derived from an EMBL/GenBank/DDBJ whole genome shotgun (WGS) entry which is preliminary data.</text>
</comment>
<proteinExistence type="predicted"/>
<dbReference type="EMBL" id="WNWS01000240">
    <property type="protein sequence ID" value="KAE9973525.1"/>
    <property type="molecule type" value="Genomic_DNA"/>
</dbReference>
<name>A0A8H3YTU0_VENIN</name>
<accession>A0A8H3YTU0</accession>
<protein>
    <submittedName>
        <fullName evidence="1">Uncharacterized protein</fullName>
    </submittedName>
</protein>
<dbReference type="Proteomes" id="UP000447873">
    <property type="component" value="Unassembled WGS sequence"/>
</dbReference>
<dbReference type="AlphaFoldDB" id="A0A8H3YTU0"/>
<gene>
    <name evidence="1" type="ORF">EG328_004365</name>
</gene>